<dbReference type="AlphaFoldDB" id="A0A080M5G6"/>
<evidence type="ECO:0000313" key="1">
    <source>
        <dbReference type="EMBL" id="KFB72309.1"/>
    </source>
</evidence>
<dbReference type="Proteomes" id="UP000020077">
    <property type="component" value="Unassembled WGS sequence"/>
</dbReference>
<evidence type="ECO:0000313" key="2">
    <source>
        <dbReference type="Proteomes" id="UP000020077"/>
    </source>
</evidence>
<accession>A0A080M5G6</accession>
<organism evidence="1 2">
    <name type="scientific">Candidatus Accumulibacter phosphatis</name>
    <dbReference type="NCBI Taxonomy" id="327160"/>
    <lineage>
        <taxon>Bacteria</taxon>
        <taxon>Pseudomonadati</taxon>
        <taxon>Pseudomonadota</taxon>
        <taxon>Betaproteobacteria</taxon>
        <taxon>Candidatus Accumulibacter</taxon>
    </lineage>
</organism>
<sequence>MIVYRLTFLDQSRFQQQGAQLTDRLLPAKATHFLTEAHLLVLTQVGREVRAYALTQVDAFPHVQKRVVVAVEEVHPGGFGQIVEPGRIQVGRQAGALELLTDGFG</sequence>
<dbReference type="EMBL" id="JDVG02000406">
    <property type="protein sequence ID" value="KFB72309.1"/>
    <property type="molecule type" value="Genomic_DNA"/>
</dbReference>
<comment type="caution">
    <text evidence="1">The sequence shown here is derived from an EMBL/GenBank/DDBJ whole genome shotgun (WGS) entry which is preliminary data.</text>
</comment>
<protein>
    <submittedName>
        <fullName evidence="1">Uncharacterized protein</fullName>
    </submittedName>
</protein>
<gene>
    <name evidence="1" type="ORF">AW09_002509</name>
</gene>
<name>A0A080M5G6_9PROT</name>
<reference evidence="1 2" key="1">
    <citation type="submission" date="2014-02" db="EMBL/GenBank/DDBJ databases">
        <title>Expanding our view of genomic diversity in Candidatus Accumulibacter clades.</title>
        <authorList>
            <person name="Skennerton C.T."/>
            <person name="Barr J.J."/>
            <person name="Slater F.R."/>
            <person name="Bond P.L."/>
            <person name="Tyson G.W."/>
        </authorList>
    </citation>
    <scope>NUCLEOTIDE SEQUENCE [LARGE SCALE GENOMIC DNA]</scope>
    <source>
        <strain evidence="2">BA-91</strain>
    </source>
</reference>
<proteinExistence type="predicted"/>